<dbReference type="AlphaFoldDB" id="A0AAN9TNT6"/>
<feature type="coiled-coil region" evidence="1">
    <location>
        <begin position="274"/>
        <end position="308"/>
    </location>
</feature>
<keyword evidence="1" id="KW-0175">Coiled coil</keyword>
<reference evidence="2 3" key="1">
    <citation type="submission" date="2024-03" db="EMBL/GenBank/DDBJ databases">
        <title>Adaptation during the transition from Ophiocordyceps entomopathogen to insect associate is accompanied by gene loss and intensified selection.</title>
        <authorList>
            <person name="Ward C.M."/>
            <person name="Onetto C.A."/>
            <person name="Borneman A.R."/>
        </authorList>
    </citation>
    <scope>NUCLEOTIDE SEQUENCE [LARGE SCALE GENOMIC DNA]</scope>
    <source>
        <strain evidence="2">AWRI1</strain>
        <tissue evidence="2">Single Adult Female</tissue>
    </source>
</reference>
<keyword evidence="3" id="KW-1185">Reference proteome</keyword>
<proteinExistence type="predicted"/>
<evidence type="ECO:0000313" key="3">
    <source>
        <dbReference type="Proteomes" id="UP001367676"/>
    </source>
</evidence>
<dbReference type="Proteomes" id="UP001367676">
    <property type="component" value="Unassembled WGS sequence"/>
</dbReference>
<evidence type="ECO:0000256" key="1">
    <source>
        <dbReference type="SAM" id="Coils"/>
    </source>
</evidence>
<name>A0AAN9TNT6_9HEMI</name>
<evidence type="ECO:0000313" key="2">
    <source>
        <dbReference type="EMBL" id="KAK7602490.1"/>
    </source>
</evidence>
<comment type="caution">
    <text evidence="2">The sequence shown here is derived from an EMBL/GenBank/DDBJ whole genome shotgun (WGS) entry which is preliminary data.</text>
</comment>
<dbReference type="EMBL" id="JBBCAQ010000008">
    <property type="protein sequence ID" value="KAK7602490.1"/>
    <property type="molecule type" value="Genomic_DNA"/>
</dbReference>
<sequence length="308" mass="35467">MVKRDAKYKHAKSVVGQYIKGRSKNAFTKSKYLPADSSNLYALKACKKCHRDLHRQLTSMTTLSTSTSTTNLSQCTPHSYTTCDECTDAGSSWCSPPSPPPAIRSKHPHYGGLHSIVAGSSAATQQKQPTRPKAFIEECGPDLLCLNFSDMTKRRKPPAANLQEQRTRLATELQELKKVSAANEERISQLFKRLDSMKLSITLLNEEQQRLEHSKQIRSVNMRLLINMLRTRLENEHKSKHNYPRFEAETRIIRRLFEKFATLEELKMKLEYENTRSLYTIKELKRENAKLEEKRKELARQIDIIDSV</sequence>
<gene>
    <name evidence="2" type="ORF">V9T40_008079</name>
</gene>
<protein>
    <submittedName>
        <fullName evidence="2">Uncharacterized protein</fullName>
    </submittedName>
</protein>
<organism evidence="2 3">
    <name type="scientific">Parthenolecanium corni</name>
    <dbReference type="NCBI Taxonomy" id="536013"/>
    <lineage>
        <taxon>Eukaryota</taxon>
        <taxon>Metazoa</taxon>
        <taxon>Ecdysozoa</taxon>
        <taxon>Arthropoda</taxon>
        <taxon>Hexapoda</taxon>
        <taxon>Insecta</taxon>
        <taxon>Pterygota</taxon>
        <taxon>Neoptera</taxon>
        <taxon>Paraneoptera</taxon>
        <taxon>Hemiptera</taxon>
        <taxon>Sternorrhyncha</taxon>
        <taxon>Coccoidea</taxon>
        <taxon>Coccidae</taxon>
        <taxon>Parthenolecanium</taxon>
    </lineage>
</organism>
<accession>A0AAN9TNT6</accession>